<evidence type="ECO:0000259" key="3">
    <source>
        <dbReference type="Pfam" id="PF07992"/>
    </source>
</evidence>
<reference evidence="7 9" key="2">
    <citation type="submission" date="2019-04" db="EMBL/GenBank/DDBJ databases">
        <title>Long-read de novo sequencing of Cupriavidus necator H16.</title>
        <authorList>
            <person name="Little G.T."/>
            <person name="Ehsaan M."/>
            <person name="Arenas-Lopez C."/>
            <person name="Jawed K."/>
            <person name="Winzer K."/>
            <person name="Kovacs K."/>
            <person name="Malys N."/>
            <person name="Minton N.P."/>
        </authorList>
    </citation>
    <scope>NUCLEOTIDE SEQUENCE [LARGE SCALE GENOMIC DNA]</scope>
    <source>
        <strain evidence="7 9">H16</strain>
    </source>
</reference>
<reference evidence="6 8" key="1">
    <citation type="journal article" date="2006" name="Nat. Biotechnol.">
        <title>Genome sequence of the bioplastic-producing 'Knallgas' bacterium Ralstonia eutropha H16.</title>
        <authorList>
            <person name="Pohlmann A."/>
            <person name="Fricke W.F."/>
            <person name="Reinecke F."/>
            <person name="Kusian B."/>
            <person name="Liesegang H."/>
            <person name="Cramm R."/>
            <person name="Eitinger T."/>
            <person name="Ewering C."/>
            <person name="Potter M."/>
            <person name="Schwartz E."/>
            <person name="Strittmatter A."/>
            <person name="Voss I."/>
            <person name="Gottschalk G."/>
            <person name="Steinbuechel A."/>
            <person name="Friedrich B."/>
            <person name="Bowien B."/>
        </authorList>
    </citation>
    <scope>NUCLEOTIDE SEQUENCE [LARGE SCALE GENOMIC DNA]</scope>
    <source>
        <strain evidence="8">ATCC 17699 / DSM 428 / KCTC 22496 / NCIMB 10442 / H16 / Stanier 337</strain>
        <strain evidence="6">H16</strain>
    </source>
</reference>
<dbReference type="Pfam" id="PF09242">
    <property type="entry name" value="FCSD-flav_bind"/>
    <property type="match status" value="1"/>
</dbReference>
<evidence type="ECO:0000259" key="4">
    <source>
        <dbReference type="Pfam" id="PF09242"/>
    </source>
</evidence>
<dbReference type="Proteomes" id="UP000008210">
    <property type="component" value="Chromosome 1"/>
</dbReference>
<evidence type="ECO:0000259" key="5">
    <source>
        <dbReference type="Pfam" id="PF21706"/>
    </source>
</evidence>
<evidence type="ECO:0000313" key="9">
    <source>
        <dbReference type="Proteomes" id="UP000296079"/>
    </source>
</evidence>
<feature type="domain" description="Sulfide dehydrogenase [flavocytochrome c] flavoprotein chain central" evidence="5">
    <location>
        <begin position="162"/>
        <end position="276"/>
    </location>
</feature>
<dbReference type="STRING" id="381666.H16_A3575"/>
<dbReference type="Gene3D" id="3.90.760.10">
    <property type="entry name" value="Flavocytochrome c sulphide dehydrogenase, flavin-binding domain"/>
    <property type="match status" value="1"/>
</dbReference>
<dbReference type="PANTHER" id="PTHR43755">
    <property type="match status" value="1"/>
</dbReference>
<sequence length="421" mass="44815">MQRRSFLGAAGAAVLGSVGVGSARAAAPARVVVVGGGYGGATAARYLREWSGQAIEVTLVEPNPAFISCPLSNLVLGGSRQLADLTLPYDALVRRHGVRLVRDTAVAIDPAKRTVRLAGGATLPYDRLLLSPGVEMMSDALPGLKQPGGDQVLHAWKAGPQTVALRRQLEAMPDGGTYAISVPLAPYRCPPGPYERACQVAYYFRQHKPRSKVLILDANPDITSKAGLFRKVWASQYPGMVEYRPQFNAVDVDPATRTLKFEVQDDERADVLNVLPPQRAGAIAVSAGLATANGKWCEVDFVTFESRAAANIHVIGDAIQIAPLMPKSGHMANQHGKVAAAAMVALLSGRAPDPQPLYNNTCYSFTSDREAVHVASVHRYDAAQKTMVTVPGSGGLSEAPNQLEGDYALAWAKGIWAEMLG</sequence>
<protein>
    <submittedName>
        <fullName evidence="7">Flavocytochrome C</fullName>
    </submittedName>
    <submittedName>
        <fullName evidence="6">Uncharacterized NAD(FAD)-dependent dehydrogenase</fullName>
    </submittedName>
</protein>
<dbReference type="InterPro" id="IPR052541">
    <property type="entry name" value="SQRD"/>
</dbReference>
<proteinExistence type="predicted"/>
<accession>Q0K5T8</accession>
<evidence type="ECO:0000313" key="6">
    <source>
        <dbReference type="EMBL" id="CAJ94633.1"/>
    </source>
</evidence>
<dbReference type="GO" id="GO:0050660">
    <property type="term" value="F:flavin adenine dinucleotide binding"/>
    <property type="evidence" value="ECO:0007669"/>
    <property type="project" value="InterPro"/>
</dbReference>
<dbReference type="InterPro" id="IPR016156">
    <property type="entry name" value="FAD/NAD-linked_Rdtase_dimer_sf"/>
</dbReference>
<evidence type="ECO:0000256" key="1">
    <source>
        <dbReference type="ARBA" id="ARBA00022630"/>
    </source>
</evidence>
<dbReference type="Gene3D" id="3.50.50.60">
    <property type="entry name" value="FAD/NAD(P)-binding domain"/>
    <property type="match status" value="2"/>
</dbReference>
<gene>
    <name evidence="6" type="primary">hcaD</name>
    <name evidence="6" type="ordered locus">H16_A3575</name>
    <name evidence="7" type="ORF">E6A55_18230</name>
</gene>
<dbReference type="InterPro" id="IPR023753">
    <property type="entry name" value="FAD/NAD-binding_dom"/>
</dbReference>
<keyword evidence="1" id="KW-0285">Flavoprotein</keyword>
<dbReference type="RefSeq" id="WP_011616200.1">
    <property type="nucleotide sequence ID" value="NC_008313.1"/>
</dbReference>
<name>Q0K5T8_CUPNH</name>
<dbReference type="Pfam" id="PF21706">
    <property type="entry name" value="FCSD_central"/>
    <property type="match status" value="1"/>
</dbReference>
<dbReference type="EMBL" id="CP039287">
    <property type="protein sequence ID" value="QCC02376.1"/>
    <property type="molecule type" value="Genomic_DNA"/>
</dbReference>
<dbReference type="InterPro" id="IPR015323">
    <property type="entry name" value="FlavoCytC_S_DH_flav-bd"/>
</dbReference>
<dbReference type="SUPFAM" id="SSF51905">
    <property type="entry name" value="FAD/NAD(P)-binding domain"/>
    <property type="match status" value="2"/>
</dbReference>
<dbReference type="KEGG" id="reh:H16_A3575"/>
<dbReference type="PATRIC" id="fig|381666.6.peg.3961"/>
<dbReference type="PANTHER" id="PTHR43755:SF1">
    <property type="entry name" value="FAD-DEPENDENT PYRIDINE NUCLEOTIDE-DISULPHIDE OXIDOREDUCTASE"/>
    <property type="match status" value="1"/>
</dbReference>
<dbReference type="InterPro" id="IPR006311">
    <property type="entry name" value="TAT_signal"/>
</dbReference>
<dbReference type="Proteomes" id="UP000296079">
    <property type="component" value="Chromosome 1"/>
</dbReference>
<dbReference type="EMBL" id="AM260479">
    <property type="protein sequence ID" value="CAJ94633.1"/>
    <property type="molecule type" value="Genomic_DNA"/>
</dbReference>
<dbReference type="PROSITE" id="PS51318">
    <property type="entry name" value="TAT"/>
    <property type="match status" value="1"/>
</dbReference>
<keyword evidence="2" id="KW-0274">FAD</keyword>
<dbReference type="AlphaFoldDB" id="Q0K5T8"/>
<dbReference type="SUPFAM" id="SSF55424">
    <property type="entry name" value="FAD/NAD-linked reductases, dimerisation (C-terminal) domain"/>
    <property type="match status" value="1"/>
</dbReference>
<evidence type="ECO:0000313" key="7">
    <source>
        <dbReference type="EMBL" id="QCC02376.1"/>
    </source>
</evidence>
<evidence type="ECO:0000256" key="2">
    <source>
        <dbReference type="ARBA" id="ARBA00022827"/>
    </source>
</evidence>
<dbReference type="OrthoDB" id="9802771at2"/>
<keyword evidence="8" id="KW-1185">Reference proteome</keyword>
<organism evidence="6 8">
    <name type="scientific">Cupriavidus necator (strain ATCC 17699 / DSM 428 / KCTC 22496 / NCIMB 10442 / H16 / Stanier 337)</name>
    <name type="common">Ralstonia eutropha</name>
    <dbReference type="NCBI Taxonomy" id="381666"/>
    <lineage>
        <taxon>Bacteria</taxon>
        <taxon>Pseudomonadati</taxon>
        <taxon>Pseudomonadota</taxon>
        <taxon>Betaproteobacteria</taxon>
        <taxon>Burkholderiales</taxon>
        <taxon>Burkholderiaceae</taxon>
        <taxon>Cupriavidus</taxon>
    </lineage>
</organism>
<dbReference type="InterPro" id="IPR037092">
    <property type="entry name" value="FlavoCytC_S_DH_flav-bd_sf"/>
</dbReference>
<dbReference type="GO" id="GO:0016491">
    <property type="term" value="F:oxidoreductase activity"/>
    <property type="evidence" value="ECO:0007669"/>
    <property type="project" value="InterPro"/>
</dbReference>
<evidence type="ECO:0000313" key="8">
    <source>
        <dbReference type="Proteomes" id="UP000008210"/>
    </source>
</evidence>
<dbReference type="InterPro" id="IPR049386">
    <property type="entry name" value="FCSD_central"/>
</dbReference>
<dbReference type="eggNOG" id="COG0446">
    <property type="taxonomic scope" value="Bacteria"/>
</dbReference>
<feature type="domain" description="FAD/NAD(P)-binding" evidence="3">
    <location>
        <begin position="30"/>
        <end position="148"/>
    </location>
</feature>
<dbReference type="Pfam" id="PF07992">
    <property type="entry name" value="Pyr_redox_2"/>
    <property type="match status" value="1"/>
</dbReference>
<dbReference type="HOGENOM" id="CLU_030742_0_0_4"/>
<dbReference type="InterPro" id="IPR036188">
    <property type="entry name" value="FAD/NAD-bd_sf"/>
</dbReference>
<feature type="domain" description="Flavocytochrome c sulphide dehydrogenase flavin-binding" evidence="4">
    <location>
        <begin position="354"/>
        <end position="420"/>
    </location>
</feature>